<dbReference type="Proteomes" id="UP000193017">
    <property type="component" value="Chromosome"/>
</dbReference>
<dbReference type="InterPro" id="IPR000073">
    <property type="entry name" value="AB_hydrolase_1"/>
</dbReference>
<feature type="domain" description="AB hydrolase-1" evidence="1">
    <location>
        <begin position="24"/>
        <end position="121"/>
    </location>
</feature>
<dbReference type="GO" id="GO:0016787">
    <property type="term" value="F:hydrolase activity"/>
    <property type="evidence" value="ECO:0007669"/>
    <property type="project" value="UniProtKB-KW"/>
</dbReference>
<dbReference type="KEGG" id="pcon:B0A89_08125"/>
<dbReference type="PANTHER" id="PTHR43433">
    <property type="entry name" value="HYDROLASE, ALPHA/BETA FOLD FAMILY PROTEIN"/>
    <property type="match status" value="1"/>
</dbReference>
<evidence type="ECO:0000313" key="3">
    <source>
        <dbReference type="Proteomes" id="UP000193017"/>
    </source>
</evidence>
<dbReference type="InterPro" id="IPR050471">
    <property type="entry name" value="AB_hydrolase"/>
</dbReference>
<reference evidence="2 3" key="1">
    <citation type="submission" date="2017-03" db="EMBL/GenBank/DDBJ databases">
        <title>Genome sequence of Paracoccus contaminans isolated from a water microcosm.</title>
        <authorList>
            <person name="Aurass P."/>
            <person name="Karste S."/>
            <person name="Trost E."/>
            <person name="Glaeser S.P."/>
            <person name="Kaempfer P."/>
            <person name="Flieger A."/>
        </authorList>
    </citation>
    <scope>NUCLEOTIDE SEQUENCE [LARGE SCALE GENOMIC DNA]</scope>
    <source>
        <strain evidence="3">RKI 16-01929T\LMG 29738T\CCM 8701T\CIP 111112T</strain>
    </source>
</reference>
<dbReference type="RefSeq" id="WP_085377712.1">
    <property type="nucleotide sequence ID" value="NZ_CP020612.1"/>
</dbReference>
<organism evidence="2 3">
    <name type="scientific">Paracoccus contaminans</name>
    <dbReference type="NCBI Taxonomy" id="1945662"/>
    <lineage>
        <taxon>Bacteria</taxon>
        <taxon>Pseudomonadati</taxon>
        <taxon>Pseudomonadota</taxon>
        <taxon>Alphaproteobacteria</taxon>
        <taxon>Rhodobacterales</taxon>
        <taxon>Paracoccaceae</taxon>
        <taxon>Paracoccus</taxon>
    </lineage>
</organism>
<dbReference type="SUPFAM" id="SSF53474">
    <property type="entry name" value="alpha/beta-Hydrolases"/>
    <property type="match status" value="1"/>
</dbReference>
<evidence type="ECO:0000313" key="2">
    <source>
        <dbReference type="EMBL" id="ARJ69597.1"/>
    </source>
</evidence>
<keyword evidence="3" id="KW-1185">Reference proteome</keyword>
<gene>
    <name evidence="2" type="ORF">B0A89_08125</name>
</gene>
<proteinExistence type="predicted"/>
<dbReference type="Pfam" id="PF00561">
    <property type="entry name" value="Abhydrolase_1"/>
    <property type="match status" value="1"/>
</dbReference>
<dbReference type="OrthoDB" id="9791366at2"/>
<keyword evidence="2" id="KW-0378">Hydrolase</keyword>
<name>A0A1W6CXJ3_9RHOB</name>
<dbReference type="AlphaFoldDB" id="A0A1W6CXJ3"/>
<dbReference type="Gene3D" id="3.40.50.1820">
    <property type="entry name" value="alpha/beta hydrolase"/>
    <property type="match status" value="1"/>
</dbReference>
<dbReference type="STRING" id="1945662.B0A89_08125"/>
<dbReference type="PANTHER" id="PTHR43433:SF5">
    <property type="entry name" value="AB HYDROLASE-1 DOMAIN-CONTAINING PROTEIN"/>
    <property type="match status" value="1"/>
</dbReference>
<accession>A0A1W6CXJ3</accession>
<dbReference type="InterPro" id="IPR029058">
    <property type="entry name" value="AB_hydrolase_fold"/>
</dbReference>
<evidence type="ECO:0000259" key="1">
    <source>
        <dbReference type="Pfam" id="PF00561"/>
    </source>
</evidence>
<sequence length="279" mass="29939">MGVAFFQAGDGARLAYRDEGQGLPVLCLAGLTRSMDDFDYLAPTLADCRMIRMDYRGRGQSDWTGAATYTVPQEGADALALLDHLGIERAAIIGTSRGGLIAMYLAAVAKDRLLGVCLNDVGPALTRSGLEAIMDHVGRRPTARTLGEVAERLPIALRGFGAVPEGRWAEEAARLYRQADDGVDLTYDPALRDSFLAAMKNPDATAWPLFDAMAGLPLALIHGAGSDLLSDETVAEMQRRRPDMIYGKVPGRGHIPWLDEAESVAVVRAWVEAVGRGAS</sequence>
<dbReference type="EMBL" id="CP020612">
    <property type="protein sequence ID" value="ARJ69597.1"/>
    <property type="molecule type" value="Genomic_DNA"/>
</dbReference>
<protein>
    <submittedName>
        <fullName evidence="2">Alpha/beta hydrolase</fullName>
    </submittedName>
</protein>